<dbReference type="SUPFAM" id="SSF53850">
    <property type="entry name" value="Periplasmic binding protein-like II"/>
    <property type="match status" value="1"/>
</dbReference>
<dbReference type="PIRSF" id="PIRSF017082">
    <property type="entry name" value="YflP"/>
    <property type="match status" value="1"/>
</dbReference>
<dbReference type="PROSITE" id="PS51257">
    <property type="entry name" value="PROKAR_LIPOPROTEIN"/>
    <property type="match status" value="1"/>
</dbReference>
<feature type="chain" id="PRO_5039708041" evidence="3">
    <location>
        <begin position="27"/>
        <end position="349"/>
    </location>
</feature>
<dbReference type="Pfam" id="PF03401">
    <property type="entry name" value="TctC"/>
    <property type="match status" value="1"/>
</dbReference>
<dbReference type="OrthoDB" id="8881899at2"/>
<gene>
    <name evidence="4" type="ORF">D7Z54_12615</name>
</gene>
<feature type="compositionally biased region" description="Polar residues" evidence="2">
    <location>
        <begin position="39"/>
        <end position="56"/>
    </location>
</feature>
<dbReference type="PANTHER" id="PTHR42928">
    <property type="entry name" value="TRICARBOXYLATE-BINDING PROTEIN"/>
    <property type="match status" value="1"/>
</dbReference>
<keyword evidence="3" id="KW-0732">Signal</keyword>
<dbReference type="Proteomes" id="UP000275076">
    <property type="component" value="Unassembled WGS sequence"/>
</dbReference>
<accession>A0A428N4I0</accession>
<dbReference type="EMBL" id="RBVX01000010">
    <property type="protein sequence ID" value="RSL33157.1"/>
    <property type="molecule type" value="Genomic_DNA"/>
</dbReference>
<sequence length="349" mass="38271">MNISFGKKGFVTLLLLTLLLFLAACSSETSDTESGDEGNASSTDTENNESNYPSNDINVLIGFDPGGGSDQLAQLTQPHLQEYLDTSFVNEYKPGASGAIAWTRLAQQAENDGYTISVTPSPQLVSNYILNSELDYRLDDVEPIANVVTDPGVIVVPSDSQFDTYEDFANYVEENPGEQKVSHSGVGGDDFFTTLRWMNSTGLDVEMVPFDGDGPSWQAAAGGDVTASFNNLGVVYSQVKEGNLKALAVMSEERMELLPDVPTLKEQGIDLVTGSSRGYTAPKGIPEDAKQKLYDAFEQLSEDSEFKESLEEVSLPMDIKIGEEYTEYLKEQEKTTSEIWNEVKDEYEE</sequence>
<reference evidence="4 5" key="1">
    <citation type="submission" date="2018-10" db="EMBL/GenBank/DDBJ databases">
        <title>Draft genome sequence of Bacillus salarius IM0101, isolated from a hypersaline soil in Inner Mongolia, China.</title>
        <authorList>
            <person name="Yamprayoonswat W."/>
            <person name="Boonvisut S."/>
            <person name="Jumpathong W."/>
            <person name="Sittihan S."/>
            <person name="Ruangsuj P."/>
            <person name="Wanthongcharoen S."/>
            <person name="Thongpramul N."/>
            <person name="Pimmason S."/>
            <person name="Yu B."/>
            <person name="Yasawong M."/>
        </authorList>
    </citation>
    <scope>NUCLEOTIDE SEQUENCE [LARGE SCALE GENOMIC DNA]</scope>
    <source>
        <strain evidence="4 5">IM0101</strain>
    </source>
</reference>
<dbReference type="CDD" id="cd07012">
    <property type="entry name" value="PBP2_Bug_TTT"/>
    <property type="match status" value="1"/>
</dbReference>
<protein>
    <submittedName>
        <fullName evidence="4">Tripartite tricarboxylate transporter substrate binding protein</fullName>
    </submittedName>
</protein>
<dbReference type="InterPro" id="IPR005064">
    <property type="entry name" value="BUG"/>
</dbReference>
<evidence type="ECO:0000256" key="1">
    <source>
        <dbReference type="ARBA" id="ARBA00006987"/>
    </source>
</evidence>
<name>A0A428N4I0_9BACI</name>
<comment type="similarity">
    <text evidence="1">Belongs to the UPF0065 (bug) family.</text>
</comment>
<evidence type="ECO:0000256" key="2">
    <source>
        <dbReference type="SAM" id="MobiDB-lite"/>
    </source>
</evidence>
<feature type="region of interest" description="Disordered" evidence="2">
    <location>
        <begin position="29"/>
        <end position="56"/>
    </location>
</feature>
<dbReference type="PANTHER" id="PTHR42928:SF5">
    <property type="entry name" value="BLR1237 PROTEIN"/>
    <property type="match status" value="1"/>
</dbReference>
<evidence type="ECO:0000256" key="3">
    <source>
        <dbReference type="SAM" id="SignalP"/>
    </source>
</evidence>
<keyword evidence="5" id="KW-1185">Reference proteome</keyword>
<feature type="signal peptide" evidence="3">
    <location>
        <begin position="1"/>
        <end position="26"/>
    </location>
</feature>
<dbReference type="InterPro" id="IPR042100">
    <property type="entry name" value="Bug_dom1"/>
</dbReference>
<comment type="caution">
    <text evidence="4">The sequence shown here is derived from an EMBL/GenBank/DDBJ whole genome shotgun (WGS) entry which is preliminary data.</text>
</comment>
<dbReference type="AlphaFoldDB" id="A0A428N4I0"/>
<dbReference type="Gene3D" id="3.40.190.150">
    <property type="entry name" value="Bordetella uptake gene, domain 1"/>
    <property type="match status" value="1"/>
</dbReference>
<evidence type="ECO:0000313" key="5">
    <source>
        <dbReference type="Proteomes" id="UP000275076"/>
    </source>
</evidence>
<proteinExistence type="inferred from homology"/>
<dbReference type="Gene3D" id="3.40.190.10">
    <property type="entry name" value="Periplasmic binding protein-like II"/>
    <property type="match status" value="1"/>
</dbReference>
<organism evidence="4 5">
    <name type="scientific">Salibacterium salarium</name>
    <dbReference type="NCBI Taxonomy" id="284579"/>
    <lineage>
        <taxon>Bacteria</taxon>
        <taxon>Bacillati</taxon>
        <taxon>Bacillota</taxon>
        <taxon>Bacilli</taxon>
        <taxon>Bacillales</taxon>
        <taxon>Bacillaceae</taxon>
    </lineage>
</organism>
<evidence type="ECO:0000313" key="4">
    <source>
        <dbReference type="EMBL" id="RSL33157.1"/>
    </source>
</evidence>